<reference evidence="1 2" key="1">
    <citation type="journal article" date="2020" name="ISME J.">
        <title>Comparative genomics reveals insights into cyanobacterial evolution and habitat adaptation.</title>
        <authorList>
            <person name="Chen M.Y."/>
            <person name="Teng W.K."/>
            <person name="Zhao L."/>
            <person name="Hu C.X."/>
            <person name="Zhou Y.K."/>
            <person name="Han B.P."/>
            <person name="Song L.R."/>
            <person name="Shu W.S."/>
        </authorList>
    </citation>
    <scope>NUCLEOTIDE SEQUENCE [LARGE SCALE GENOMIC DNA]</scope>
    <source>
        <strain evidence="1 2">FACHB-159</strain>
    </source>
</reference>
<evidence type="ECO:0000313" key="1">
    <source>
        <dbReference type="EMBL" id="MBD2739173.1"/>
    </source>
</evidence>
<proteinExistence type="predicted"/>
<evidence type="ECO:0000313" key="2">
    <source>
        <dbReference type="Proteomes" id="UP000637383"/>
    </source>
</evidence>
<organism evidence="1 2">
    <name type="scientific">Nostoc paludosum FACHB-159</name>
    <dbReference type="NCBI Taxonomy" id="2692908"/>
    <lineage>
        <taxon>Bacteria</taxon>
        <taxon>Bacillati</taxon>
        <taxon>Cyanobacteriota</taxon>
        <taxon>Cyanophyceae</taxon>
        <taxon>Nostocales</taxon>
        <taxon>Nostocaceae</taxon>
        <taxon>Nostoc</taxon>
    </lineage>
</organism>
<protein>
    <submittedName>
        <fullName evidence="1">Uncharacterized protein</fullName>
    </submittedName>
</protein>
<name>A0ABR8KK58_9NOSO</name>
<keyword evidence="2" id="KW-1185">Reference proteome</keyword>
<gene>
    <name evidence="1" type="ORF">H6H03_35825</name>
</gene>
<sequence length="62" mass="7666">MNTDIWRKLWAFLNQPLFDQSSANLQRLERCWDMPYNQDIQFDLQLLERCWNKSCIKPECDR</sequence>
<dbReference type="RefSeq" id="WP_190959680.1">
    <property type="nucleotide sequence ID" value="NZ_JACJTU010000072.1"/>
</dbReference>
<comment type="caution">
    <text evidence="1">The sequence shown here is derived from an EMBL/GenBank/DDBJ whole genome shotgun (WGS) entry which is preliminary data.</text>
</comment>
<accession>A0ABR8KK58</accession>
<dbReference type="Proteomes" id="UP000637383">
    <property type="component" value="Unassembled WGS sequence"/>
</dbReference>
<dbReference type="EMBL" id="JACJTU010000072">
    <property type="protein sequence ID" value="MBD2739173.1"/>
    <property type="molecule type" value="Genomic_DNA"/>
</dbReference>